<evidence type="ECO:0000256" key="1">
    <source>
        <dbReference type="SAM" id="MobiDB-lite"/>
    </source>
</evidence>
<dbReference type="EnsemblPlants" id="OGLUM03G19480.1">
    <property type="protein sequence ID" value="OGLUM03G19480.1"/>
    <property type="gene ID" value="OGLUM03G19480"/>
</dbReference>
<keyword evidence="3" id="KW-1185">Reference proteome</keyword>
<dbReference type="AlphaFoldDB" id="A0A0D9Z7Y4"/>
<evidence type="ECO:0000313" key="2">
    <source>
        <dbReference type="EnsemblPlants" id="OGLUM03G19480.1"/>
    </source>
</evidence>
<dbReference type="Proteomes" id="UP000026961">
    <property type="component" value="Chromosome 3"/>
</dbReference>
<dbReference type="HOGENOM" id="CLU_2337251_0_0_1"/>
<organism evidence="2">
    <name type="scientific">Oryza glumipatula</name>
    <dbReference type="NCBI Taxonomy" id="40148"/>
    <lineage>
        <taxon>Eukaryota</taxon>
        <taxon>Viridiplantae</taxon>
        <taxon>Streptophyta</taxon>
        <taxon>Embryophyta</taxon>
        <taxon>Tracheophyta</taxon>
        <taxon>Spermatophyta</taxon>
        <taxon>Magnoliopsida</taxon>
        <taxon>Liliopsida</taxon>
        <taxon>Poales</taxon>
        <taxon>Poaceae</taxon>
        <taxon>BOP clade</taxon>
        <taxon>Oryzoideae</taxon>
        <taxon>Oryzeae</taxon>
        <taxon>Oryzinae</taxon>
        <taxon>Oryza</taxon>
    </lineage>
</organism>
<name>A0A0D9Z7Y4_9ORYZ</name>
<feature type="compositionally biased region" description="Low complexity" evidence="1">
    <location>
        <begin position="20"/>
        <end position="35"/>
    </location>
</feature>
<evidence type="ECO:0000313" key="3">
    <source>
        <dbReference type="Proteomes" id="UP000026961"/>
    </source>
</evidence>
<protein>
    <submittedName>
        <fullName evidence="2">Uncharacterized protein</fullName>
    </submittedName>
</protein>
<sequence length="97" mass="9713">MGLPLEQWCGGEAAGVVSAGKESAASSAAAAAGCRTPGGGGAREGGRGAAVAGECPGAPRKRRAAPGPVSQMQEQQRQRRDFYSGPDVDAFFAAHNL</sequence>
<proteinExistence type="predicted"/>
<dbReference type="Gramene" id="OGLUM03G19480.1">
    <property type="protein sequence ID" value="OGLUM03G19480.1"/>
    <property type="gene ID" value="OGLUM03G19480"/>
</dbReference>
<accession>A0A0D9Z7Y4</accession>
<reference evidence="2" key="2">
    <citation type="submission" date="2018-05" db="EMBL/GenBank/DDBJ databases">
        <title>OgluRS3 (Oryza glumaepatula Reference Sequence Version 3).</title>
        <authorList>
            <person name="Zhang J."/>
            <person name="Kudrna D."/>
            <person name="Lee S."/>
            <person name="Talag J."/>
            <person name="Welchert J."/>
            <person name="Wing R.A."/>
        </authorList>
    </citation>
    <scope>NUCLEOTIDE SEQUENCE [LARGE SCALE GENOMIC DNA]</scope>
</reference>
<feature type="region of interest" description="Disordered" evidence="1">
    <location>
        <begin position="20"/>
        <end position="85"/>
    </location>
</feature>
<reference evidence="2" key="1">
    <citation type="submission" date="2015-04" db="UniProtKB">
        <authorList>
            <consortium name="EnsemblPlants"/>
        </authorList>
    </citation>
    <scope>IDENTIFICATION</scope>
</reference>
<dbReference type="eggNOG" id="ENOG502R55Q">
    <property type="taxonomic scope" value="Eukaryota"/>
</dbReference>